<keyword evidence="2" id="KW-1185">Reference proteome</keyword>
<sequence length="258" mass="28211">MTRHHHIFIAAPASGGIGAQMARSLSGAQKALAQAGYGPAVLGAHREGQIHLDTTLIGDAAAGLFHFFARAGERAECFAEALGGPVGRLVLHLPCYDAYYPMLWRHLAERRALKPFEGAVEQLAGRGRGWLEVVAELKTALDPREIVLLPAPALAEEALAALVPGARVIARSIRQERQSDTAIAMMQRLHRSKIRIRPKQMERLARFHEGLPQGAPIAEFDPLTASRLRRRFQQDLRRLVAMDRVRIGADPALAVAAQ</sequence>
<evidence type="ECO:0000313" key="2">
    <source>
        <dbReference type="Proteomes" id="UP000028607"/>
    </source>
</evidence>
<accession>A0A085TV08</accession>
<reference evidence="1 2" key="2">
    <citation type="journal article" date="2015" name="Antonie Van Leeuwenhoek">
        <title>Thioclava indica sp. nov., isolated from surface seawater of the Indian Ocean.</title>
        <authorList>
            <person name="Liu Y."/>
            <person name="Lai Q."/>
            <person name="Du J."/>
            <person name="Xu H."/>
            <person name="Jiang L."/>
            <person name="Shao Z."/>
        </authorList>
    </citation>
    <scope>NUCLEOTIDE SEQUENCE [LARGE SCALE GENOMIC DNA]</scope>
    <source>
        <strain evidence="1 2">13D2W-2</strain>
    </source>
</reference>
<dbReference type="OrthoDB" id="7847173at2"/>
<dbReference type="EMBL" id="AQRC01000009">
    <property type="protein sequence ID" value="KFE34555.1"/>
    <property type="molecule type" value="Genomic_DNA"/>
</dbReference>
<organism evidence="1 2">
    <name type="scientific">Thioclava atlantica</name>
    <dbReference type="NCBI Taxonomy" id="1317124"/>
    <lineage>
        <taxon>Bacteria</taxon>
        <taxon>Pseudomonadati</taxon>
        <taxon>Pseudomonadota</taxon>
        <taxon>Alphaproteobacteria</taxon>
        <taxon>Rhodobacterales</taxon>
        <taxon>Paracoccaceae</taxon>
        <taxon>Thioclava</taxon>
    </lineage>
</organism>
<dbReference type="RefSeq" id="WP_038146845.1">
    <property type="nucleotide sequence ID" value="NZ_AQRC01000009.1"/>
</dbReference>
<protein>
    <submittedName>
        <fullName evidence="1">Uncharacterized protein</fullName>
    </submittedName>
</protein>
<evidence type="ECO:0000313" key="1">
    <source>
        <dbReference type="EMBL" id="KFE34555.1"/>
    </source>
</evidence>
<proteinExistence type="predicted"/>
<name>A0A085TV08_9RHOB</name>
<dbReference type="Proteomes" id="UP000028607">
    <property type="component" value="Unassembled WGS sequence"/>
</dbReference>
<dbReference type="eggNOG" id="ENOG50300F8">
    <property type="taxonomic scope" value="Bacteria"/>
</dbReference>
<dbReference type="PATRIC" id="fig|1317124.6.peg.2410"/>
<reference evidence="2" key="1">
    <citation type="submission" date="2013-04" db="EMBL/GenBank/DDBJ databases">
        <title>Thioclava sp. 13D2W-2 Genome Sequencing.</title>
        <authorList>
            <person name="Lai Q."/>
            <person name="Li G."/>
            <person name="Shao Z."/>
        </authorList>
    </citation>
    <scope>NUCLEOTIDE SEQUENCE [LARGE SCALE GENOMIC DNA]</scope>
    <source>
        <strain evidence="2">13D2W-2</strain>
    </source>
</reference>
<comment type="caution">
    <text evidence="1">The sequence shown here is derived from an EMBL/GenBank/DDBJ whole genome shotgun (WGS) entry which is preliminary data.</text>
</comment>
<gene>
    <name evidence="1" type="ORF">DW2_11910</name>
</gene>
<dbReference type="AlphaFoldDB" id="A0A085TV08"/>